<evidence type="ECO:0000256" key="13">
    <source>
        <dbReference type="ARBA" id="ARBA00023002"/>
    </source>
</evidence>
<keyword evidence="20" id="KW-1185">Reference proteome</keyword>
<comment type="cofactor">
    <cofactor evidence="1 17">
        <name>FAD</name>
        <dbReference type="ChEBI" id="CHEBI:57692"/>
    </cofactor>
</comment>
<evidence type="ECO:0000313" key="20">
    <source>
        <dbReference type="Proteomes" id="UP000014809"/>
    </source>
</evidence>
<dbReference type="InterPro" id="IPR003170">
    <property type="entry name" value="MurB"/>
</dbReference>
<keyword evidence="8 17" id="KW-0285">Flavoprotein</keyword>
<evidence type="ECO:0000256" key="14">
    <source>
        <dbReference type="ARBA" id="ARBA00023306"/>
    </source>
</evidence>
<dbReference type="NCBIfam" id="NF010478">
    <property type="entry name" value="PRK13903.1"/>
    <property type="match status" value="1"/>
</dbReference>
<feature type="active site" evidence="17">
    <location>
        <position position="397"/>
    </location>
</feature>
<comment type="catalytic activity">
    <reaction evidence="16 17">
        <text>UDP-N-acetyl-alpha-D-muramate + NADP(+) = UDP-N-acetyl-3-O-(1-carboxyvinyl)-alpha-D-glucosamine + NADPH + H(+)</text>
        <dbReference type="Rhea" id="RHEA:12248"/>
        <dbReference type="ChEBI" id="CHEBI:15378"/>
        <dbReference type="ChEBI" id="CHEBI:57783"/>
        <dbReference type="ChEBI" id="CHEBI:58349"/>
        <dbReference type="ChEBI" id="CHEBI:68483"/>
        <dbReference type="ChEBI" id="CHEBI:70757"/>
        <dbReference type="EC" id="1.3.1.98"/>
    </reaction>
</comment>
<dbReference type="GO" id="GO:0071949">
    <property type="term" value="F:FAD binding"/>
    <property type="evidence" value="ECO:0007669"/>
    <property type="project" value="InterPro"/>
</dbReference>
<name>S4XGG9_9CORY</name>
<dbReference type="PATRIC" id="fig|1200352.3.peg.2079"/>
<evidence type="ECO:0000256" key="2">
    <source>
        <dbReference type="ARBA" id="ARBA00003921"/>
    </source>
</evidence>
<dbReference type="GO" id="GO:0051301">
    <property type="term" value="P:cell division"/>
    <property type="evidence" value="ECO:0007669"/>
    <property type="project" value="UniProtKB-KW"/>
</dbReference>
<evidence type="ECO:0000313" key="19">
    <source>
        <dbReference type="EMBL" id="AGP31679.1"/>
    </source>
</evidence>
<dbReference type="eggNOG" id="COG0812">
    <property type="taxonomic scope" value="Bacteria"/>
</dbReference>
<keyword evidence="10 17" id="KW-0521">NADP</keyword>
<keyword evidence="15 17" id="KW-0961">Cell wall biogenesis/degradation</keyword>
<dbReference type="OrthoDB" id="9804753at2"/>
<dbReference type="UniPathway" id="UPA00219"/>
<evidence type="ECO:0000256" key="12">
    <source>
        <dbReference type="ARBA" id="ARBA00022984"/>
    </source>
</evidence>
<keyword evidence="9 17" id="KW-0274">FAD</keyword>
<dbReference type="InterPro" id="IPR036635">
    <property type="entry name" value="MurB_C_sf"/>
</dbReference>
<evidence type="ECO:0000256" key="10">
    <source>
        <dbReference type="ARBA" id="ARBA00022857"/>
    </source>
</evidence>
<comment type="function">
    <text evidence="2 17">Cell wall formation.</text>
</comment>
<comment type="pathway">
    <text evidence="4 17">Cell wall biogenesis; peptidoglycan biosynthesis.</text>
</comment>
<evidence type="ECO:0000256" key="9">
    <source>
        <dbReference type="ARBA" id="ARBA00022827"/>
    </source>
</evidence>
<evidence type="ECO:0000256" key="8">
    <source>
        <dbReference type="ARBA" id="ARBA00022630"/>
    </source>
</evidence>
<evidence type="ECO:0000256" key="15">
    <source>
        <dbReference type="ARBA" id="ARBA00023316"/>
    </source>
</evidence>
<dbReference type="Gene3D" id="3.90.78.10">
    <property type="entry name" value="UDP-N-acetylenolpyruvoylglucosamine reductase, C-terminal domain"/>
    <property type="match status" value="1"/>
</dbReference>
<dbReference type="InterPro" id="IPR006094">
    <property type="entry name" value="Oxid_FAD_bind_N"/>
</dbReference>
<dbReference type="KEGG" id="cter:A606_10200"/>
<evidence type="ECO:0000256" key="16">
    <source>
        <dbReference type="ARBA" id="ARBA00048914"/>
    </source>
</evidence>
<dbReference type="PROSITE" id="PS51387">
    <property type="entry name" value="FAD_PCMH"/>
    <property type="match status" value="1"/>
</dbReference>
<dbReference type="InterPro" id="IPR011601">
    <property type="entry name" value="MurB_C"/>
</dbReference>
<dbReference type="RefSeq" id="WP_020442029.1">
    <property type="nucleotide sequence ID" value="NC_021663.1"/>
</dbReference>
<proteinExistence type="inferred from homology"/>
<dbReference type="GO" id="GO:0008762">
    <property type="term" value="F:UDP-N-acetylmuramate dehydrogenase activity"/>
    <property type="evidence" value="ECO:0007669"/>
    <property type="project" value="UniProtKB-UniRule"/>
</dbReference>
<dbReference type="HOGENOM" id="CLU_035304_0_1_11"/>
<dbReference type="PANTHER" id="PTHR21071:SF4">
    <property type="entry name" value="UDP-N-ACETYLENOLPYRUVOYLGLUCOSAMINE REDUCTASE"/>
    <property type="match status" value="1"/>
</dbReference>
<comment type="subcellular location">
    <subcellularLocation>
        <location evidence="3 17">Cytoplasm</location>
    </subcellularLocation>
</comment>
<dbReference type="Gene3D" id="3.30.43.10">
    <property type="entry name" value="Uridine Diphospho-n-acetylenolpyruvylglucosamine Reductase, domain 2"/>
    <property type="match status" value="1"/>
</dbReference>
<feature type="active site" evidence="17">
    <location>
        <position position="200"/>
    </location>
</feature>
<dbReference type="GO" id="GO:0005829">
    <property type="term" value="C:cytosol"/>
    <property type="evidence" value="ECO:0007669"/>
    <property type="project" value="TreeGrafter"/>
</dbReference>
<keyword evidence="6 17" id="KW-0963">Cytoplasm</keyword>
<dbReference type="InterPro" id="IPR036318">
    <property type="entry name" value="FAD-bd_PCMH-like_sf"/>
</dbReference>
<evidence type="ECO:0000256" key="11">
    <source>
        <dbReference type="ARBA" id="ARBA00022960"/>
    </source>
</evidence>
<dbReference type="GO" id="GO:0009252">
    <property type="term" value="P:peptidoglycan biosynthetic process"/>
    <property type="evidence" value="ECO:0007669"/>
    <property type="project" value="UniProtKB-UniRule"/>
</dbReference>
<evidence type="ECO:0000256" key="4">
    <source>
        <dbReference type="ARBA" id="ARBA00004752"/>
    </source>
</evidence>
<sequence>MSSAASLPPSVPPASATAVAEAVAAATTLAGARLRDATFADLTTLRVGGRPAAVVECSTPGALAGVVGVLDRAGVPLLVVGGGSNLVVGDDVADLVAVTAVTTGVPEKLAEDAEAADGRVTVRADAGTVWDDLVDWSVAASLGGLECLSGIPGTVGAAPVQNIGAYGAEVSALLHRVRLYDRTSGETTWVTPDALDLSYRYSNLKFSARGVVTEVEFRLTTDGLSMPLRFGELARRLGVSPDEDHPRRPVADVRAAVLALRAGKGMVLDTSDVDPDHDTWSAGSFFTNPVVVGEDARAAVLTRVTARCGADAASAMPCYPTSTPDGPGYKFSAAWLIEHAGFPKGWKITGDAPAGLSTKHTLALTNRGAASSADIVALATAVRDGVRDAFGLTLEPEPVWIGVTLPA</sequence>
<keyword evidence="7 17" id="KW-0132">Cell division</keyword>
<reference evidence="19 20" key="1">
    <citation type="submission" date="2012-06" db="EMBL/GenBank/DDBJ databases">
        <title>Complete genome sequence of Corynebacterium terpenotabidum Y-11 (=DSM 44721).</title>
        <authorList>
            <person name="Ruckert C."/>
            <person name="Albersmeier A."/>
            <person name="Al-Dilaimi A."/>
            <person name="Szczepanowski R."/>
            <person name="Kalinowski J."/>
        </authorList>
    </citation>
    <scope>NUCLEOTIDE SEQUENCE [LARGE SCALE GENOMIC DNA]</scope>
    <source>
        <strain evidence="19 20">Y-11</strain>
    </source>
</reference>
<dbReference type="HAMAP" id="MF_00037">
    <property type="entry name" value="MurB"/>
    <property type="match status" value="1"/>
</dbReference>
<dbReference type="GO" id="GO:0008360">
    <property type="term" value="P:regulation of cell shape"/>
    <property type="evidence" value="ECO:0007669"/>
    <property type="project" value="UniProtKB-KW"/>
</dbReference>
<protein>
    <recommendedName>
        <fullName evidence="17">UDP-N-acetylenolpyruvoylglucosamine reductase</fullName>
        <ecNumber evidence="17">1.3.1.98</ecNumber>
    </recommendedName>
    <alternativeName>
        <fullName evidence="17">UDP-N-acetylmuramate dehydrogenase</fullName>
    </alternativeName>
</protein>
<dbReference type="SUPFAM" id="SSF56176">
    <property type="entry name" value="FAD-binding/transporter-associated domain-like"/>
    <property type="match status" value="1"/>
</dbReference>
<dbReference type="EC" id="1.3.1.98" evidence="17"/>
<evidence type="ECO:0000256" key="17">
    <source>
        <dbReference type="HAMAP-Rule" id="MF_00037"/>
    </source>
</evidence>
<dbReference type="GO" id="GO:0071555">
    <property type="term" value="P:cell wall organization"/>
    <property type="evidence" value="ECO:0007669"/>
    <property type="project" value="UniProtKB-KW"/>
</dbReference>
<dbReference type="EMBL" id="CP003696">
    <property type="protein sequence ID" value="AGP31679.1"/>
    <property type="molecule type" value="Genomic_DNA"/>
</dbReference>
<dbReference type="SUPFAM" id="SSF56194">
    <property type="entry name" value="Uridine diphospho-N-Acetylenolpyruvylglucosamine reductase, MurB, C-terminal domain"/>
    <property type="match status" value="1"/>
</dbReference>
<feature type="active site" description="Proton donor" evidence="17">
    <location>
        <position position="284"/>
    </location>
</feature>
<organism evidence="19 20">
    <name type="scientific">Corynebacterium terpenotabidum Y-11</name>
    <dbReference type="NCBI Taxonomy" id="1200352"/>
    <lineage>
        <taxon>Bacteria</taxon>
        <taxon>Bacillati</taxon>
        <taxon>Actinomycetota</taxon>
        <taxon>Actinomycetes</taxon>
        <taxon>Mycobacteriales</taxon>
        <taxon>Corynebacteriaceae</taxon>
        <taxon>Corynebacterium</taxon>
    </lineage>
</organism>
<dbReference type="AlphaFoldDB" id="S4XGG9"/>
<evidence type="ECO:0000256" key="3">
    <source>
        <dbReference type="ARBA" id="ARBA00004496"/>
    </source>
</evidence>
<dbReference type="Proteomes" id="UP000014809">
    <property type="component" value="Chromosome"/>
</dbReference>
<comment type="similarity">
    <text evidence="5 17">Belongs to the MurB family.</text>
</comment>
<dbReference type="InterPro" id="IPR016169">
    <property type="entry name" value="FAD-bd_PCMH_sub2"/>
</dbReference>
<feature type="domain" description="FAD-binding PCMH-type" evidence="18">
    <location>
        <begin position="47"/>
        <end position="222"/>
    </location>
</feature>
<keyword evidence="13 17" id="KW-0560">Oxidoreductase</keyword>
<dbReference type="STRING" id="1200352.A606_10200"/>
<evidence type="ECO:0000256" key="5">
    <source>
        <dbReference type="ARBA" id="ARBA00010485"/>
    </source>
</evidence>
<keyword evidence="14 17" id="KW-0131">Cell cycle</keyword>
<keyword evidence="11 17" id="KW-0133">Cell shape</keyword>
<dbReference type="Gene3D" id="3.30.465.10">
    <property type="match status" value="1"/>
</dbReference>
<evidence type="ECO:0000256" key="6">
    <source>
        <dbReference type="ARBA" id="ARBA00022490"/>
    </source>
</evidence>
<accession>S4XGG9</accession>
<gene>
    <name evidence="17 19" type="primary">murB</name>
    <name evidence="19" type="ORF">A606_10200</name>
</gene>
<evidence type="ECO:0000256" key="1">
    <source>
        <dbReference type="ARBA" id="ARBA00001974"/>
    </source>
</evidence>
<evidence type="ECO:0000256" key="7">
    <source>
        <dbReference type="ARBA" id="ARBA00022618"/>
    </source>
</evidence>
<dbReference type="Pfam" id="PF02873">
    <property type="entry name" value="MurB_C"/>
    <property type="match status" value="1"/>
</dbReference>
<dbReference type="PANTHER" id="PTHR21071">
    <property type="entry name" value="UDP-N-ACETYLENOLPYRUVOYLGLUCOSAMINE REDUCTASE"/>
    <property type="match status" value="1"/>
</dbReference>
<dbReference type="InterPro" id="IPR016166">
    <property type="entry name" value="FAD-bd_PCMH"/>
</dbReference>
<evidence type="ECO:0000259" key="18">
    <source>
        <dbReference type="PROSITE" id="PS51387"/>
    </source>
</evidence>
<dbReference type="Pfam" id="PF01565">
    <property type="entry name" value="FAD_binding_4"/>
    <property type="match status" value="1"/>
</dbReference>
<dbReference type="InterPro" id="IPR016167">
    <property type="entry name" value="FAD-bd_PCMH_sub1"/>
</dbReference>
<keyword evidence="12 17" id="KW-0573">Peptidoglycan synthesis</keyword>